<comment type="caution">
    <text evidence="1">The sequence shown here is derived from an EMBL/GenBank/DDBJ whole genome shotgun (WGS) entry which is preliminary data.</text>
</comment>
<dbReference type="Proteomes" id="UP000821865">
    <property type="component" value="Chromosome 1"/>
</dbReference>
<gene>
    <name evidence="1" type="ORF">HPB49_011117</name>
</gene>
<name>A0ACB8DZN4_DERSI</name>
<organism evidence="1 2">
    <name type="scientific">Dermacentor silvarum</name>
    <name type="common">Tick</name>
    <dbReference type="NCBI Taxonomy" id="543639"/>
    <lineage>
        <taxon>Eukaryota</taxon>
        <taxon>Metazoa</taxon>
        <taxon>Ecdysozoa</taxon>
        <taxon>Arthropoda</taxon>
        <taxon>Chelicerata</taxon>
        <taxon>Arachnida</taxon>
        <taxon>Acari</taxon>
        <taxon>Parasitiformes</taxon>
        <taxon>Ixodida</taxon>
        <taxon>Ixodoidea</taxon>
        <taxon>Ixodidae</taxon>
        <taxon>Rhipicephalinae</taxon>
        <taxon>Dermacentor</taxon>
    </lineage>
</organism>
<protein>
    <submittedName>
        <fullName evidence="1">Uncharacterized protein</fullName>
    </submittedName>
</protein>
<evidence type="ECO:0000313" key="1">
    <source>
        <dbReference type="EMBL" id="KAH7979806.1"/>
    </source>
</evidence>
<accession>A0ACB8DZN4</accession>
<evidence type="ECO:0000313" key="2">
    <source>
        <dbReference type="Proteomes" id="UP000821865"/>
    </source>
</evidence>
<keyword evidence="2" id="KW-1185">Reference proteome</keyword>
<dbReference type="EMBL" id="CM023470">
    <property type="protein sequence ID" value="KAH7979806.1"/>
    <property type="molecule type" value="Genomic_DNA"/>
</dbReference>
<sequence length="420" mass="46004">MSENGEQPFLRSEECIDFLRSYGRVMLITRGLPGSGKAGIAETVKRTYPDSKVISADQMFLGIGAVDKTIETTTEAHLLCQKRTEEALQGNTSVVMNRNNNATVRETARYIELAAKYGYLVIVIDTLQKEDMTVETDEAESSNFMPSTHAPMASKHPRFVVLGNTNGISTTPNAPTPKIAEVWENALQKTEGLPSVRIGNATIQDHNDVRLILLQDVPCFETVFAGFYQPYVPRGRSRSRGRTRSRTVSRTRSRSGSRARSRSSFRSGSRGRQGSRAQSSSGPQSASTRCGRQPTHVWADLVRPKPSANTGHTPAPRHDPPPKQTRDSEVIRLRKENDDLKNTINRLVNEMAEIKKLVSNASGEDAAVRASETPIPAPVDGTATSSKRRAVVNQTCKSGVLSAEVSEIKQTLTALADSLK</sequence>
<proteinExistence type="predicted"/>
<reference evidence="1" key="1">
    <citation type="submission" date="2020-05" db="EMBL/GenBank/DDBJ databases">
        <title>Large-scale comparative analyses of tick genomes elucidate their genetic diversity and vector capacities.</title>
        <authorList>
            <person name="Jia N."/>
            <person name="Wang J."/>
            <person name="Shi W."/>
            <person name="Du L."/>
            <person name="Sun Y."/>
            <person name="Zhan W."/>
            <person name="Jiang J."/>
            <person name="Wang Q."/>
            <person name="Zhang B."/>
            <person name="Ji P."/>
            <person name="Sakyi L.B."/>
            <person name="Cui X."/>
            <person name="Yuan T."/>
            <person name="Jiang B."/>
            <person name="Yang W."/>
            <person name="Lam T.T.-Y."/>
            <person name="Chang Q."/>
            <person name="Ding S."/>
            <person name="Wang X."/>
            <person name="Zhu J."/>
            <person name="Ruan X."/>
            <person name="Zhao L."/>
            <person name="Wei J."/>
            <person name="Que T."/>
            <person name="Du C."/>
            <person name="Cheng J."/>
            <person name="Dai P."/>
            <person name="Han X."/>
            <person name="Huang E."/>
            <person name="Gao Y."/>
            <person name="Liu J."/>
            <person name="Shao H."/>
            <person name="Ye R."/>
            <person name="Li L."/>
            <person name="Wei W."/>
            <person name="Wang X."/>
            <person name="Wang C."/>
            <person name="Yang T."/>
            <person name="Huo Q."/>
            <person name="Li W."/>
            <person name="Guo W."/>
            <person name="Chen H."/>
            <person name="Zhou L."/>
            <person name="Ni X."/>
            <person name="Tian J."/>
            <person name="Zhou Y."/>
            <person name="Sheng Y."/>
            <person name="Liu T."/>
            <person name="Pan Y."/>
            <person name="Xia L."/>
            <person name="Li J."/>
            <person name="Zhao F."/>
            <person name="Cao W."/>
        </authorList>
    </citation>
    <scope>NUCLEOTIDE SEQUENCE</scope>
    <source>
        <strain evidence="1">Dsil-2018</strain>
    </source>
</reference>